<comment type="similarity">
    <text evidence="5">Belongs to the acyl-CoA dehydrogenase family.</text>
</comment>
<comment type="caution">
    <text evidence="9">The sequence shown here is derived from an EMBL/GenBank/DDBJ whole genome shotgun (WGS) entry which is preliminary data.</text>
</comment>
<keyword evidence="2 5" id="KW-0285">Flavoprotein</keyword>
<evidence type="ECO:0000313" key="9">
    <source>
        <dbReference type="EMBL" id="NMH92192.1"/>
    </source>
</evidence>
<dbReference type="AlphaFoldDB" id="A0A848DHN4"/>
<dbReference type="InterPro" id="IPR006091">
    <property type="entry name" value="Acyl-CoA_Oxase/DH_mid-dom"/>
</dbReference>
<proteinExistence type="inferred from homology"/>
<dbReference type="PROSITE" id="PS00072">
    <property type="entry name" value="ACYL_COA_DH_1"/>
    <property type="match status" value="1"/>
</dbReference>
<dbReference type="InterPro" id="IPR009075">
    <property type="entry name" value="AcylCo_DH/oxidase_C"/>
</dbReference>
<dbReference type="GO" id="GO:0005886">
    <property type="term" value="C:plasma membrane"/>
    <property type="evidence" value="ECO:0007669"/>
    <property type="project" value="TreeGrafter"/>
</dbReference>
<dbReference type="SUPFAM" id="SSF56645">
    <property type="entry name" value="Acyl-CoA dehydrogenase NM domain-like"/>
    <property type="match status" value="1"/>
</dbReference>
<dbReference type="GO" id="GO:0050660">
    <property type="term" value="F:flavin adenine dinucleotide binding"/>
    <property type="evidence" value="ECO:0007669"/>
    <property type="project" value="InterPro"/>
</dbReference>
<dbReference type="InterPro" id="IPR006089">
    <property type="entry name" value="Acyl-CoA_DH_CS"/>
</dbReference>
<evidence type="ECO:0000259" key="6">
    <source>
        <dbReference type="Pfam" id="PF00441"/>
    </source>
</evidence>
<reference evidence="9 10" key="1">
    <citation type="submission" date="2020-04" db="EMBL/GenBank/DDBJ databases">
        <authorList>
            <person name="Klaysubun C."/>
            <person name="Duangmal K."/>
            <person name="Lipun K."/>
        </authorList>
    </citation>
    <scope>NUCLEOTIDE SEQUENCE [LARGE SCALE GENOMIC DNA]</scope>
    <source>
        <strain evidence="9 10">DSM 45300</strain>
    </source>
</reference>
<evidence type="ECO:0000256" key="2">
    <source>
        <dbReference type="ARBA" id="ARBA00022630"/>
    </source>
</evidence>
<dbReference type="PANTHER" id="PTHR43292:SF4">
    <property type="entry name" value="ACYL-COA DEHYDROGENASE FADE34"/>
    <property type="match status" value="1"/>
</dbReference>
<keyword evidence="10" id="KW-1185">Reference proteome</keyword>
<dbReference type="EMBL" id="JAAXKZ010000033">
    <property type="protein sequence ID" value="NMH92192.1"/>
    <property type="molecule type" value="Genomic_DNA"/>
</dbReference>
<evidence type="ECO:0000256" key="5">
    <source>
        <dbReference type="RuleBase" id="RU362125"/>
    </source>
</evidence>
<comment type="cofactor">
    <cofactor evidence="1 5">
        <name>FAD</name>
        <dbReference type="ChEBI" id="CHEBI:57692"/>
    </cofactor>
</comment>
<dbReference type="InterPro" id="IPR046373">
    <property type="entry name" value="Acyl-CoA_Oxase/DH_mid-dom_sf"/>
</dbReference>
<dbReference type="Proteomes" id="UP000586918">
    <property type="component" value="Unassembled WGS sequence"/>
</dbReference>
<keyword evidence="4 5" id="KW-0560">Oxidoreductase</keyword>
<feature type="domain" description="Acyl-CoA oxidase/dehydrogenase middle" evidence="7">
    <location>
        <begin position="143"/>
        <end position="238"/>
    </location>
</feature>
<accession>A0A848DHN4</accession>
<evidence type="ECO:0000256" key="3">
    <source>
        <dbReference type="ARBA" id="ARBA00022827"/>
    </source>
</evidence>
<dbReference type="InterPro" id="IPR037069">
    <property type="entry name" value="AcylCoA_DH/ox_N_sf"/>
</dbReference>
<dbReference type="Pfam" id="PF00441">
    <property type="entry name" value="Acyl-CoA_dh_1"/>
    <property type="match status" value="1"/>
</dbReference>
<dbReference type="Gene3D" id="1.20.140.10">
    <property type="entry name" value="Butyryl-CoA Dehydrogenase, subunit A, domain 3"/>
    <property type="match status" value="1"/>
</dbReference>
<evidence type="ECO:0000259" key="8">
    <source>
        <dbReference type="Pfam" id="PF02771"/>
    </source>
</evidence>
<gene>
    <name evidence="9" type="ORF">HF519_11545</name>
</gene>
<feature type="domain" description="Acyl-CoA dehydrogenase/oxidase N-terminal" evidence="8">
    <location>
        <begin position="26"/>
        <end position="138"/>
    </location>
</feature>
<evidence type="ECO:0000256" key="1">
    <source>
        <dbReference type="ARBA" id="ARBA00001974"/>
    </source>
</evidence>
<keyword evidence="3 5" id="KW-0274">FAD</keyword>
<dbReference type="InterPro" id="IPR013786">
    <property type="entry name" value="AcylCoA_DH/ox_N"/>
</dbReference>
<dbReference type="Pfam" id="PF02771">
    <property type="entry name" value="Acyl-CoA_dh_N"/>
    <property type="match status" value="1"/>
</dbReference>
<feature type="domain" description="Acyl-CoA dehydrogenase/oxidase C-terminal" evidence="6">
    <location>
        <begin position="305"/>
        <end position="405"/>
    </location>
</feature>
<protein>
    <submittedName>
        <fullName evidence="9">Acyl-CoA dehydrogenase</fullName>
    </submittedName>
</protein>
<name>A0A848DHN4_9PSEU</name>
<dbReference type="Gene3D" id="2.40.110.10">
    <property type="entry name" value="Butyryl-CoA Dehydrogenase, subunit A, domain 2"/>
    <property type="match status" value="1"/>
</dbReference>
<dbReference type="Pfam" id="PF02770">
    <property type="entry name" value="Acyl-CoA_dh_M"/>
    <property type="match status" value="1"/>
</dbReference>
<evidence type="ECO:0000259" key="7">
    <source>
        <dbReference type="Pfam" id="PF02770"/>
    </source>
</evidence>
<dbReference type="GO" id="GO:0003995">
    <property type="term" value="F:acyl-CoA dehydrogenase activity"/>
    <property type="evidence" value="ECO:0007669"/>
    <property type="project" value="InterPro"/>
</dbReference>
<dbReference type="PANTHER" id="PTHR43292">
    <property type="entry name" value="ACYL-COA DEHYDROGENASE"/>
    <property type="match status" value="1"/>
</dbReference>
<evidence type="ECO:0000256" key="4">
    <source>
        <dbReference type="ARBA" id="ARBA00023002"/>
    </source>
</evidence>
<dbReference type="InterPro" id="IPR052161">
    <property type="entry name" value="Mycobact_Acyl-CoA_DH"/>
</dbReference>
<dbReference type="Gene3D" id="1.10.540.10">
    <property type="entry name" value="Acyl-CoA dehydrogenase/oxidase, N-terminal domain"/>
    <property type="match status" value="1"/>
</dbReference>
<dbReference type="FunFam" id="2.40.110.10:FF:000011">
    <property type="entry name" value="Acyl-CoA dehydrogenase FadE34"/>
    <property type="match status" value="1"/>
</dbReference>
<dbReference type="InterPro" id="IPR009100">
    <property type="entry name" value="AcylCoA_DH/oxidase_NM_dom_sf"/>
</dbReference>
<organism evidence="9 10">
    <name type="scientific">Pseudonocardia bannensis</name>
    <dbReference type="NCBI Taxonomy" id="630973"/>
    <lineage>
        <taxon>Bacteria</taxon>
        <taxon>Bacillati</taxon>
        <taxon>Actinomycetota</taxon>
        <taxon>Actinomycetes</taxon>
        <taxon>Pseudonocardiales</taxon>
        <taxon>Pseudonocardiaceae</taxon>
        <taxon>Pseudonocardia</taxon>
    </lineage>
</organism>
<evidence type="ECO:0000313" key="10">
    <source>
        <dbReference type="Proteomes" id="UP000586918"/>
    </source>
</evidence>
<sequence length="408" mass="44101">MQDGAVTETLTRLPTLVPPPVELPERAAALRADVRAFLAEERAAQRWHPRADVWLSGWDERFSKELARRGWLGMTIPTEYGGHGASPLDRYVVTEELLAAGAPVAAHWVADRQIGPSLMRFGTEEQRQKFLPGIARGEVYFGIGMSEPDSGSDLASVRTRAERVDGGWELTGTKVWTSGAHHAHAFFALARSAPRDENNRHAGLSQFIVELDAPGVTIRPIPLLTGAHHFNEVVFDKVFIPDSMVLGEIGAGWHQVTSELAFERSGPERFLSTFPLLQALVAQIAGTDLDAEGSLAGPSIDAGRRRDLGGLVSRLWTLRRMSLAVAGSLESGHAPELAAAVVKDLGTRFENEIIDAARLLVAIPPDPGAEHGYARLLADAVLHAPGFTLRGGTNEVLRGIVARGMGLR</sequence>